<dbReference type="SMART" id="SM00248">
    <property type="entry name" value="ANK"/>
    <property type="match status" value="6"/>
</dbReference>
<evidence type="ECO:0000256" key="2">
    <source>
        <dbReference type="ARBA" id="ARBA00023043"/>
    </source>
</evidence>
<dbReference type="RefSeq" id="WP_345195624.1">
    <property type="nucleotide sequence ID" value="NZ_BAABFL010000249.1"/>
</dbReference>
<dbReference type="SUPFAM" id="SSF48403">
    <property type="entry name" value="Ankyrin repeat"/>
    <property type="match status" value="1"/>
</dbReference>
<feature type="repeat" description="ANK" evidence="3">
    <location>
        <begin position="204"/>
        <end position="236"/>
    </location>
</feature>
<evidence type="ECO:0008006" key="7">
    <source>
        <dbReference type="Google" id="ProtNLM"/>
    </source>
</evidence>
<evidence type="ECO:0000256" key="3">
    <source>
        <dbReference type="PROSITE-ProRule" id="PRU00023"/>
    </source>
</evidence>
<dbReference type="Pfam" id="PF13857">
    <property type="entry name" value="Ank_5"/>
    <property type="match status" value="1"/>
</dbReference>
<dbReference type="PANTHER" id="PTHR24171">
    <property type="entry name" value="ANKYRIN REPEAT DOMAIN-CONTAINING PROTEIN 39-RELATED"/>
    <property type="match status" value="1"/>
</dbReference>
<feature type="repeat" description="ANK" evidence="3">
    <location>
        <begin position="171"/>
        <end position="203"/>
    </location>
</feature>
<dbReference type="PANTHER" id="PTHR24171:SF8">
    <property type="entry name" value="BRCA1-ASSOCIATED RING DOMAIN PROTEIN 1"/>
    <property type="match status" value="1"/>
</dbReference>
<name>A0ABP8V0C2_9GAMM</name>
<evidence type="ECO:0000256" key="4">
    <source>
        <dbReference type="SAM" id="MobiDB-lite"/>
    </source>
</evidence>
<feature type="repeat" description="ANK" evidence="3">
    <location>
        <begin position="237"/>
        <end position="269"/>
    </location>
</feature>
<dbReference type="InterPro" id="IPR036770">
    <property type="entry name" value="Ankyrin_rpt-contain_sf"/>
</dbReference>
<keyword evidence="2 3" id="KW-0040">ANK repeat</keyword>
<dbReference type="Pfam" id="PF00023">
    <property type="entry name" value="Ank"/>
    <property type="match status" value="1"/>
</dbReference>
<organism evidence="5 6">
    <name type="scientific">Kistimonas scapharcae</name>
    <dbReference type="NCBI Taxonomy" id="1036133"/>
    <lineage>
        <taxon>Bacteria</taxon>
        <taxon>Pseudomonadati</taxon>
        <taxon>Pseudomonadota</taxon>
        <taxon>Gammaproteobacteria</taxon>
        <taxon>Oceanospirillales</taxon>
        <taxon>Endozoicomonadaceae</taxon>
        <taxon>Kistimonas</taxon>
    </lineage>
</organism>
<dbReference type="Pfam" id="PF12796">
    <property type="entry name" value="Ank_2"/>
    <property type="match status" value="1"/>
</dbReference>
<feature type="repeat" description="ANK" evidence="3">
    <location>
        <begin position="137"/>
        <end position="170"/>
    </location>
</feature>
<comment type="caution">
    <text evidence="5">The sequence shown here is derived from an EMBL/GenBank/DDBJ whole genome shotgun (WGS) entry which is preliminary data.</text>
</comment>
<feature type="repeat" description="ANK" evidence="3">
    <location>
        <begin position="270"/>
        <end position="303"/>
    </location>
</feature>
<evidence type="ECO:0000313" key="6">
    <source>
        <dbReference type="Proteomes" id="UP001500604"/>
    </source>
</evidence>
<gene>
    <name evidence="5" type="ORF">GCM10023116_19460</name>
</gene>
<feature type="compositionally biased region" description="Basic and acidic residues" evidence="4">
    <location>
        <begin position="1"/>
        <end position="12"/>
    </location>
</feature>
<dbReference type="EMBL" id="BAABFL010000249">
    <property type="protein sequence ID" value="GAA4649668.1"/>
    <property type="molecule type" value="Genomic_DNA"/>
</dbReference>
<dbReference type="Gene3D" id="1.25.40.20">
    <property type="entry name" value="Ankyrin repeat-containing domain"/>
    <property type="match status" value="2"/>
</dbReference>
<dbReference type="InterPro" id="IPR002110">
    <property type="entry name" value="Ankyrin_rpt"/>
</dbReference>
<sequence length="322" mass="35017">MSAPVRSERDKSPPATPNIQENTSAKAFGIAVNIAKDCECSTDESLWAIEELLKIEAICLADRKTEINQAYCGIGTGPKLDEVGSHDLRRQKTPLQWAATLGDFEYYPRFMSSENVNRARLSILINAGANLNQRDENGNTPLINATYIGRSPSSVNTLIRAGANLNLRDKHGHSALMIGAEWGNELCSIALIRAGADLNLQNKDGESALIHTARHNKIKIFEELVRGGADLDLQEKDGKSALMFAVIYTNIDIFKTLGKSGADLDLQDKDGESALMFAAKTDRRTDICKALIRAGANLNLTNKNGHTALNQAKGNPCNVMVP</sequence>
<dbReference type="PROSITE" id="PS50297">
    <property type="entry name" value="ANK_REP_REGION"/>
    <property type="match status" value="3"/>
</dbReference>
<evidence type="ECO:0000313" key="5">
    <source>
        <dbReference type="EMBL" id="GAA4649668.1"/>
    </source>
</evidence>
<proteinExistence type="predicted"/>
<keyword evidence="1" id="KW-0677">Repeat</keyword>
<feature type="region of interest" description="Disordered" evidence="4">
    <location>
        <begin position="1"/>
        <end position="22"/>
    </location>
</feature>
<protein>
    <recommendedName>
        <fullName evidence="7">Ankyrin repeat protein</fullName>
    </recommendedName>
</protein>
<reference evidence="6" key="1">
    <citation type="journal article" date="2019" name="Int. J. Syst. Evol. Microbiol.">
        <title>The Global Catalogue of Microorganisms (GCM) 10K type strain sequencing project: providing services to taxonomists for standard genome sequencing and annotation.</title>
        <authorList>
            <consortium name="The Broad Institute Genomics Platform"/>
            <consortium name="The Broad Institute Genome Sequencing Center for Infectious Disease"/>
            <person name="Wu L."/>
            <person name="Ma J."/>
        </authorList>
    </citation>
    <scope>NUCLEOTIDE SEQUENCE [LARGE SCALE GENOMIC DNA]</scope>
    <source>
        <strain evidence="6">JCM 17805</strain>
    </source>
</reference>
<keyword evidence="6" id="KW-1185">Reference proteome</keyword>
<dbReference type="Proteomes" id="UP001500604">
    <property type="component" value="Unassembled WGS sequence"/>
</dbReference>
<dbReference type="PROSITE" id="PS50088">
    <property type="entry name" value="ANK_REPEAT"/>
    <property type="match status" value="5"/>
</dbReference>
<accession>A0ABP8V0C2</accession>
<evidence type="ECO:0000256" key="1">
    <source>
        <dbReference type="ARBA" id="ARBA00022737"/>
    </source>
</evidence>